<comment type="caution">
    <text evidence="2">The sequence shown here is derived from an EMBL/GenBank/DDBJ whole genome shotgun (WGS) entry which is preliminary data.</text>
</comment>
<evidence type="ECO:0000256" key="1">
    <source>
        <dbReference type="SAM" id="MobiDB-lite"/>
    </source>
</evidence>
<dbReference type="AlphaFoldDB" id="A0A8X7V0L8"/>
<sequence>MRLSTLANRPRGALYHHALDASPTLHLEIRNITSRFKTSMLAGADEETTVSPDLTVSGAPVPLFVRLFFHGELHRNFSEISSRLEIDTIRELLTTPSLLPSDRPISPSGSQPEAKLETTTETQSEHHKTSTRAAAKTQKPFDAETESRPFTLIG</sequence>
<feature type="region of interest" description="Disordered" evidence="1">
    <location>
        <begin position="96"/>
        <end position="154"/>
    </location>
</feature>
<evidence type="ECO:0000313" key="2">
    <source>
        <dbReference type="EMBL" id="KAG2299025.1"/>
    </source>
</evidence>
<evidence type="ECO:0000313" key="3">
    <source>
        <dbReference type="Proteomes" id="UP000886595"/>
    </source>
</evidence>
<gene>
    <name evidence="2" type="ORF">Bca52824_035497</name>
</gene>
<proteinExistence type="predicted"/>
<dbReference type="EMBL" id="JAAMPC010000008">
    <property type="protein sequence ID" value="KAG2299025.1"/>
    <property type="molecule type" value="Genomic_DNA"/>
</dbReference>
<reference evidence="2 3" key="1">
    <citation type="submission" date="2020-02" db="EMBL/GenBank/DDBJ databases">
        <authorList>
            <person name="Ma Q."/>
            <person name="Huang Y."/>
            <person name="Song X."/>
            <person name="Pei D."/>
        </authorList>
    </citation>
    <scope>NUCLEOTIDE SEQUENCE [LARGE SCALE GENOMIC DNA]</scope>
    <source>
        <strain evidence="2">Sxm20200214</strain>
        <tissue evidence="2">Leaf</tissue>
    </source>
</reference>
<organism evidence="2 3">
    <name type="scientific">Brassica carinata</name>
    <name type="common">Ethiopian mustard</name>
    <name type="synonym">Abyssinian cabbage</name>
    <dbReference type="NCBI Taxonomy" id="52824"/>
    <lineage>
        <taxon>Eukaryota</taxon>
        <taxon>Viridiplantae</taxon>
        <taxon>Streptophyta</taxon>
        <taxon>Embryophyta</taxon>
        <taxon>Tracheophyta</taxon>
        <taxon>Spermatophyta</taxon>
        <taxon>Magnoliopsida</taxon>
        <taxon>eudicotyledons</taxon>
        <taxon>Gunneridae</taxon>
        <taxon>Pentapetalae</taxon>
        <taxon>rosids</taxon>
        <taxon>malvids</taxon>
        <taxon>Brassicales</taxon>
        <taxon>Brassicaceae</taxon>
        <taxon>Brassiceae</taxon>
        <taxon>Brassica</taxon>
    </lineage>
</organism>
<dbReference type="Proteomes" id="UP000886595">
    <property type="component" value="Unassembled WGS sequence"/>
</dbReference>
<keyword evidence="3" id="KW-1185">Reference proteome</keyword>
<protein>
    <submittedName>
        <fullName evidence="2">Uncharacterized protein</fullName>
    </submittedName>
</protein>
<accession>A0A8X7V0L8</accession>
<name>A0A8X7V0L8_BRACI</name>
<feature type="compositionally biased region" description="Basic and acidic residues" evidence="1">
    <location>
        <begin position="114"/>
        <end position="128"/>
    </location>
</feature>